<dbReference type="SMART" id="SM00326">
    <property type="entry name" value="SH3"/>
    <property type="match status" value="1"/>
</dbReference>
<dbReference type="GO" id="GO:0030950">
    <property type="term" value="P:establishment or maintenance of actin cytoskeleton polarity"/>
    <property type="evidence" value="ECO:0007669"/>
    <property type="project" value="TreeGrafter"/>
</dbReference>
<dbReference type="AlphaFoldDB" id="A0AAD5FXA0"/>
<comment type="caution">
    <text evidence="5">The sequence shown here is derived from an EMBL/GenBank/DDBJ whole genome shotgun (WGS) entry which is preliminary data.</text>
</comment>
<evidence type="ECO:0000256" key="2">
    <source>
        <dbReference type="PROSITE-ProRule" id="PRU00192"/>
    </source>
</evidence>
<organism evidence="5 6">
    <name type="scientific">Candida theae</name>
    <dbReference type="NCBI Taxonomy" id="1198502"/>
    <lineage>
        <taxon>Eukaryota</taxon>
        <taxon>Fungi</taxon>
        <taxon>Dikarya</taxon>
        <taxon>Ascomycota</taxon>
        <taxon>Saccharomycotina</taxon>
        <taxon>Pichiomycetes</taxon>
        <taxon>Debaryomycetaceae</taxon>
        <taxon>Candida/Lodderomyces clade</taxon>
        <taxon>Candida</taxon>
    </lineage>
</organism>
<dbReference type="PANTHER" id="PTHR47775:SF1">
    <property type="entry name" value="BUD SITE SELECTION PROTEIN 14"/>
    <property type="match status" value="1"/>
</dbReference>
<dbReference type="Proteomes" id="UP001204833">
    <property type="component" value="Unassembled WGS sequence"/>
</dbReference>
<dbReference type="RefSeq" id="XP_051607413.1">
    <property type="nucleotide sequence ID" value="XM_051753583.1"/>
</dbReference>
<dbReference type="EMBL" id="JAIHNG010000142">
    <property type="protein sequence ID" value="KAI5952981.1"/>
    <property type="molecule type" value="Genomic_DNA"/>
</dbReference>
<dbReference type="InterPro" id="IPR053039">
    <property type="entry name" value="Polarity_Bud-Selection_Reg"/>
</dbReference>
<dbReference type="PROSITE" id="PS50002">
    <property type="entry name" value="SH3"/>
    <property type="match status" value="1"/>
</dbReference>
<keyword evidence="1 2" id="KW-0728">SH3 domain</keyword>
<feature type="compositionally biased region" description="Basic and acidic residues" evidence="3">
    <location>
        <begin position="295"/>
        <end position="306"/>
    </location>
</feature>
<feature type="region of interest" description="Disordered" evidence="3">
    <location>
        <begin position="1"/>
        <end position="37"/>
    </location>
</feature>
<feature type="compositionally biased region" description="Polar residues" evidence="3">
    <location>
        <begin position="170"/>
        <end position="185"/>
    </location>
</feature>
<evidence type="ECO:0000313" key="5">
    <source>
        <dbReference type="EMBL" id="KAI5952981.1"/>
    </source>
</evidence>
<keyword evidence="6" id="KW-1185">Reference proteome</keyword>
<feature type="compositionally biased region" description="Low complexity" evidence="3">
    <location>
        <begin position="63"/>
        <end position="77"/>
    </location>
</feature>
<dbReference type="Pfam" id="PF00018">
    <property type="entry name" value="SH3_1"/>
    <property type="match status" value="1"/>
</dbReference>
<evidence type="ECO:0000313" key="6">
    <source>
        <dbReference type="Proteomes" id="UP001204833"/>
    </source>
</evidence>
<evidence type="ECO:0000256" key="1">
    <source>
        <dbReference type="ARBA" id="ARBA00022443"/>
    </source>
</evidence>
<feature type="domain" description="SH3" evidence="4">
    <location>
        <begin position="331"/>
        <end position="415"/>
    </location>
</feature>
<dbReference type="SUPFAM" id="SSF50044">
    <property type="entry name" value="SH3-domain"/>
    <property type="match status" value="1"/>
</dbReference>
<sequence length="558" mass="63342">MSITSQLRSREKDSTSNSTTTSTTKNTSKDPNLSNSETTDFAFDQTILDDTNKILKELERKLSISSSTSSQQTNTSSVVHNNQYSGLGRQRIQSHVLSSMLHDGSSNNNNYNEYNDHEKAQRIHNSILSPNEIFQERSQYTKLTKLTSHYNDDTLVQKKGHLAKQKDRNGSINTVVRQNSLNLTKSRLESKGPHSSSYDDDNNRQQLDDFLGHVQRNDIYASDDDEEIEEQQVNGAKHDVSDKEVEEDDDDDEDGEDGYDFYFSAGNEADNDVDDDDYMDTFDEGSTSYSDDDEVNGKKQMDFHEQEYDDDDDDDDLIVPPSPPRSPPRDLDPTKLYGLYDFSGPDPSHCSLTRDEPVHLLNDDDNYWWLIKKLTKDEKIARYQETNNATIDIDSDREDGKIGFVPAECLETHGERLARLNCFKNEEMEKLVENELQLIDRSAKGSKTVKAVTFENLGDFMDSSDEEDKDIDEYDGDAHEITQNSGMDNTSTGAFTANKDEQDIRKILELYNVDLHELHPPHTQGTSSPSLLAQEQETLSEIYPTEAPLIIHKRSNGS</sequence>
<dbReference type="GO" id="GO:0030447">
    <property type="term" value="P:filamentous growth"/>
    <property type="evidence" value="ECO:0007669"/>
    <property type="project" value="UniProtKB-ARBA"/>
</dbReference>
<feature type="compositionally biased region" description="Acidic residues" evidence="3">
    <location>
        <begin position="244"/>
        <end position="259"/>
    </location>
</feature>
<dbReference type="PANTHER" id="PTHR47775">
    <property type="entry name" value="BUD SITE SELECTION PROTEIN 14"/>
    <property type="match status" value="1"/>
</dbReference>
<evidence type="ECO:0000259" key="4">
    <source>
        <dbReference type="PROSITE" id="PS50002"/>
    </source>
</evidence>
<dbReference type="Gene3D" id="2.30.30.40">
    <property type="entry name" value="SH3 Domains"/>
    <property type="match status" value="1"/>
</dbReference>
<dbReference type="InterPro" id="IPR036028">
    <property type="entry name" value="SH3-like_dom_sf"/>
</dbReference>
<feature type="region of interest" description="Disordered" evidence="3">
    <location>
        <begin position="225"/>
        <end position="333"/>
    </location>
</feature>
<dbReference type="GO" id="GO:0015630">
    <property type="term" value="C:microtubule cytoskeleton"/>
    <property type="evidence" value="ECO:0007669"/>
    <property type="project" value="TreeGrafter"/>
</dbReference>
<feature type="region of interest" description="Disordered" evidence="3">
    <location>
        <begin position="160"/>
        <end position="205"/>
    </location>
</feature>
<dbReference type="GO" id="GO:0008104">
    <property type="term" value="P:intracellular protein localization"/>
    <property type="evidence" value="ECO:0007669"/>
    <property type="project" value="TreeGrafter"/>
</dbReference>
<feature type="compositionally biased region" description="Acidic residues" evidence="3">
    <location>
        <begin position="269"/>
        <end position="283"/>
    </location>
</feature>
<evidence type="ECO:0000256" key="3">
    <source>
        <dbReference type="SAM" id="MobiDB-lite"/>
    </source>
</evidence>
<protein>
    <submittedName>
        <fullName evidence="5">BUD14</fullName>
    </submittedName>
</protein>
<proteinExistence type="predicted"/>
<dbReference type="GO" id="GO:0051286">
    <property type="term" value="C:cell tip"/>
    <property type="evidence" value="ECO:0007669"/>
    <property type="project" value="TreeGrafter"/>
</dbReference>
<feature type="region of interest" description="Disordered" evidence="3">
    <location>
        <begin position="63"/>
        <end position="86"/>
    </location>
</feature>
<feature type="compositionally biased region" description="Acidic residues" evidence="3">
    <location>
        <begin position="307"/>
        <end position="317"/>
    </location>
</feature>
<gene>
    <name evidence="5" type="ORF">KGF57_004097</name>
</gene>
<accession>A0AAD5FXA0</accession>
<dbReference type="GeneID" id="76152155"/>
<name>A0AAD5FXA0_9ASCO</name>
<reference evidence="5 6" key="1">
    <citation type="journal article" date="2022" name="DNA Res.">
        <title>Genome analysis of five recently described species of the CUG-Ser clade uncovers Candida theae as a new hybrid lineage with pathogenic potential in the Candida parapsilosis species complex.</title>
        <authorList>
            <person name="Mixao V."/>
            <person name="Del Olmo V."/>
            <person name="Hegedusova E."/>
            <person name="Saus E."/>
            <person name="Pryszcz L."/>
            <person name="Cillingova A."/>
            <person name="Nosek J."/>
            <person name="Gabaldon T."/>
        </authorList>
    </citation>
    <scope>NUCLEOTIDE SEQUENCE [LARGE SCALE GENOMIC DNA]</scope>
    <source>
        <strain evidence="5 6">CBS 12239</strain>
    </source>
</reference>
<feature type="compositionally biased region" description="Low complexity" evidence="3">
    <location>
        <begin position="15"/>
        <end position="26"/>
    </location>
</feature>
<dbReference type="InterPro" id="IPR001452">
    <property type="entry name" value="SH3_domain"/>
</dbReference>